<accession>A0ABS1D9C1</accession>
<dbReference type="EMBL" id="NRRL01000003">
    <property type="protein sequence ID" value="MBK1667014.1"/>
    <property type="molecule type" value="Genomic_DNA"/>
</dbReference>
<dbReference type="Proteomes" id="UP001296873">
    <property type="component" value="Unassembled WGS sequence"/>
</dbReference>
<evidence type="ECO:0000313" key="2">
    <source>
        <dbReference type="Proteomes" id="UP001296873"/>
    </source>
</evidence>
<protein>
    <submittedName>
        <fullName evidence="1">Uncharacterized protein</fullName>
    </submittedName>
</protein>
<keyword evidence="2" id="KW-1185">Reference proteome</keyword>
<gene>
    <name evidence="1" type="ORF">CKO28_03015</name>
</gene>
<evidence type="ECO:0000313" key="1">
    <source>
        <dbReference type="EMBL" id="MBK1667014.1"/>
    </source>
</evidence>
<sequence length="102" mass="11558">MNRTSGRYLTSSRYPTETRNVWEIEWKSRHDGYAAISIDAETSRFLGIQLWGNGQLAQSQLNPDAAQELIDTLQAALRLYRGEKQETDQIDVDSQGKPTDPS</sequence>
<proteinExistence type="predicted"/>
<reference evidence="1 2" key="1">
    <citation type="journal article" date="2020" name="Microorganisms">
        <title>Osmotic Adaptation and Compatible Solute Biosynthesis of Phototrophic Bacteria as Revealed from Genome Analyses.</title>
        <authorList>
            <person name="Imhoff J.F."/>
            <person name="Rahn T."/>
            <person name="Kunzel S."/>
            <person name="Keller A."/>
            <person name="Neulinger S.C."/>
        </authorList>
    </citation>
    <scope>NUCLEOTIDE SEQUENCE [LARGE SCALE GENOMIC DNA]</scope>
    <source>
        <strain evidence="1 2">DSM 9895</strain>
    </source>
</reference>
<organism evidence="1 2">
    <name type="scientific">Rhodovibrio sodomensis</name>
    <dbReference type="NCBI Taxonomy" id="1088"/>
    <lineage>
        <taxon>Bacteria</taxon>
        <taxon>Pseudomonadati</taxon>
        <taxon>Pseudomonadota</taxon>
        <taxon>Alphaproteobacteria</taxon>
        <taxon>Rhodospirillales</taxon>
        <taxon>Rhodovibrionaceae</taxon>
        <taxon>Rhodovibrio</taxon>
    </lineage>
</organism>
<name>A0ABS1D9C1_9PROT</name>
<dbReference type="RefSeq" id="WP_200339075.1">
    <property type="nucleotide sequence ID" value="NZ_NRRL01000003.1"/>
</dbReference>
<comment type="caution">
    <text evidence="1">The sequence shown here is derived from an EMBL/GenBank/DDBJ whole genome shotgun (WGS) entry which is preliminary data.</text>
</comment>